<dbReference type="SUPFAM" id="SSF48652">
    <property type="entry name" value="Tetraspanin"/>
    <property type="match status" value="1"/>
</dbReference>
<sequence length="103" mass="10938">MLETAAVITAYALHEDLRGGLSSQLQMGLSRYNRSTGVQVAWDQTQQMLSCCGVTNSSDWSALGAVPDSCCIEATSGCARELAPIHTSGCMEKVESELSGCDF</sequence>
<evidence type="ECO:0000313" key="6">
    <source>
        <dbReference type="Proteomes" id="UP000053766"/>
    </source>
</evidence>
<gene>
    <name evidence="5" type="ORF">DICVIV_02772</name>
</gene>
<proteinExistence type="predicted"/>
<evidence type="ECO:0000256" key="1">
    <source>
        <dbReference type="ARBA" id="ARBA00004141"/>
    </source>
</evidence>
<dbReference type="InterPro" id="IPR018499">
    <property type="entry name" value="Tetraspanin/Peripherin"/>
</dbReference>
<accession>A0A0D8Y311</accession>
<keyword evidence="2" id="KW-0812">Transmembrane</keyword>
<dbReference type="Gene3D" id="1.10.1450.10">
    <property type="entry name" value="Tetraspanin"/>
    <property type="match status" value="1"/>
</dbReference>
<comment type="subcellular location">
    <subcellularLocation>
        <location evidence="1">Membrane</location>
        <topology evidence="1">Multi-pass membrane protein</topology>
    </subcellularLocation>
</comment>
<dbReference type="Proteomes" id="UP000053766">
    <property type="component" value="Unassembled WGS sequence"/>
</dbReference>
<dbReference type="AlphaFoldDB" id="A0A0D8Y311"/>
<dbReference type="InterPro" id="IPR008952">
    <property type="entry name" value="Tetraspanin_EC2_sf"/>
</dbReference>
<protein>
    <recommendedName>
        <fullName evidence="7">Tetraspanin family protein</fullName>
    </recommendedName>
</protein>
<dbReference type="Pfam" id="PF00335">
    <property type="entry name" value="Tetraspanin"/>
    <property type="match status" value="1"/>
</dbReference>
<evidence type="ECO:0000313" key="5">
    <source>
        <dbReference type="EMBL" id="KJH51105.1"/>
    </source>
</evidence>
<keyword evidence="6" id="KW-1185">Reference proteome</keyword>
<dbReference type="OrthoDB" id="10033535at2759"/>
<name>A0A0D8Y311_DICVI</name>
<evidence type="ECO:0000256" key="3">
    <source>
        <dbReference type="ARBA" id="ARBA00022989"/>
    </source>
</evidence>
<keyword evidence="3" id="KW-1133">Transmembrane helix</keyword>
<dbReference type="STRING" id="29172.A0A0D8Y311"/>
<reference evidence="6" key="2">
    <citation type="journal article" date="2016" name="Sci. Rep.">
        <title>Dictyocaulus viviparus genome, variome and transcriptome elucidate lungworm biology and support future intervention.</title>
        <authorList>
            <person name="McNulty S.N."/>
            <person name="Strube C."/>
            <person name="Rosa B.A."/>
            <person name="Martin J.C."/>
            <person name="Tyagi R."/>
            <person name="Choi Y.J."/>
            <person name="Wang Q."/>
            <person name="Hallsworth Pepin K."/>
            <person name="Zhang X."/>
            <person name="Ozersky P."/>
            <person name="Wilson R.K."/>
            <person name="Sternberg P.W."/>
            <person name="Gasser R.B."/>
            <person name="Mitreva M."/>
        </authorList>
    </citation>
    <scope>NUCLEOTIDE SEQUENCE [LARGE SCALE GENOMIC DNA]</scope>
    <source>
        <strain evidence="6">HannoverDv2000</strain>
    </source>
</reference>
<reference evidence="5 6" key="1">
    <citation type="submission" date="2013-11" db="EMBL/GenBank/DDBJ databases">
        <title>Draft genome of the bovine lungworm Dictyocaulus viviparus.</title>
        <authorList>
            <person name="Mitreva M."/>
        </authorList>
    </citation>
    <scope>NUCLEOTIDE SEQUENCE [LARGE SCALE GENOMIC DNA]</scope>
    <source>
        <strain evidence="5 6">HannoverDv2000</strain>
    </source>
</reference>
<dbReference type="GO" id="GO:0016020">
    <property type="term" value="C:membrane"/>
    <property type="evidence" value="ECO:0007669"/>
    <property type="project" value="UniProtKB-SubCell"/>
</dbReference>
<evidence type="ECO:0008006" key="7">
    <source>
        <dbReference type="Google" id="ProtNLM"/>
    </source>
</evidence>
<keyword evidence="4" id="KW-0472">Membrane</keyword>
<evidence type="ECO:0000256" key="2">
    <source>
        <dbReference type="ARBA" id="ARBA00022692"/>
    </source>
</evidence>
<evidence type="ECO:0000256" key="4">
    <source>
        <dbReference type="ARBA" id="ARBA00023136"/>
    </source>
</evidence>
<dbReference type="EMBL" id="KN716191">
    <property type="protein sequence ID" value="KJH51105.1"/>
    <property type="molecule type" value="Genomic_DNA"/>
</dbReference>
<organism evidence="5 6">
    <name type="scientific">Dictyocaulus viviparus</name>
    <name type="common">Bovine lungworm</name>
    <dbReference type="NCBI Taxonomy" id="29172"/>
    <lineage>
        <taxon>Eukaryota</taxon>
        <taxon>Metazoa</taxon>
        <taxon>Ecdysozoa</taxon>
        <taxon>Nematoda</taxon>
        <taxon>Chromadorea</taxon>
        <taxon>Rhabditida</taxon>
        <taxon>Rhabditina</taxon>
        <taxon>Rhabditomorpha</taxon>
        <taxon>Strongyloidea</taxon>
        <taxon>Metastrongylidae</taxon>
        <taxon>Dictyocaulus</taxon>
    </lineage>
</organism>